<evidence type="ECO:0000313" key="2">
    <source>
        <dbReference type="EMBL" id="WEK54413.1"/>
    </source>
</evidence>
<feature type="compositionally biased region" description="Polar residues" evidence="1">
    <location>
        <begin position="22"/>
        <end position="32"/>
    </location>
</feature>
<dbReference type="EMBL" id="CP119317">
    <property type="protein sequence ID" value="WEK54413.1"/>
    <property type="molecule type" value="Genomic_DNA"/>
</dbReference>
<sequence length="206" mass="21937">MKKAGVFILIIALLMTGCSSKNGEKSSNTGANDNVEASSSAESSGATGDGEVTIVFPASLGAPEDVEGMTAEIVEAGATNTVKNDDGSVSVAISQENLNKLLEKYHSELTTMIEGVHSAENTSSIKNLDYDKEKFQEYNITVDKAAYESEESVDGLVIFGLTMQSLMYQIYSGVKESDIKVTINLIDQSTGEVFETSVLPEATPEQ</sequence>
<name>A0AA95JAJ3_9BACL</name>
<feature type="region of interest" description="Disordered" evidence="1">
    <location>
        <begin position="22"/>
        <end position="49"/>
    </location>
</feature>
<evidence type="ECO:0008006" key="4">
    <source>
        <dbReference type="Google" id="ProtNLM"/>
    </source>
</evidence>
<dbReference type="AlphaFoldDB" id="A0AA95JAJ3"/>
<dbReference type="PROSITE" id="PS51257">
    <property type="entry name" value="PROKAR_LIPOPROTEIN"/>
    <property type="match status" value="1"/>
</dbReference>
<gene>
    <name evidence="2" type="ORF">P0Y55_18055</name>
</gene>
<protein>
    <recommendedName>
        <fullName evidence="4">Antigen I/II N-terminal domain-containing protein</fullName>
    </recommendedName>
</protein>
<organism evidence="2 3">
    <name type="scientific">Candidatus Cohnella colombiensis</name>
    <dbReference type="NCBI Taxonomy" id="3121368"/>
    <lineage>
        <taxon>Bacteria</taxon>
        <taxon>Bacillati</taxon>
        <taxon>Bacillota</taxon>
        <taxon>Bacilli</taxon>
        <taxon>Bacillales</taxon>
        <taxon>Paenibacillaceae</taxon>
        <taxon>Cohnella</taxon>
    </lineage>
</organism>
<keyword evidence="3" id="KW-1185">Reference proteome</keyword>
<evidence type="ECO:0000256" key="1">
    <source>
        <dbReference type="SAM" id="MobiDB-lite"/>
    </source>
</evidence>
<feature type="compositionally biased region" description="Low complexity" evidence="1">
    <location>
        <begin position="36"/>
        <end position="49"/>
    </location>
</feature>
<proteinExistence type="predicted"/>
<dbReference type="Proteomes" id="UP001178662">
    <property type="component" value="Chromosome"/>
</dbReference>
<accession>A0AA95JAJ3</accession>
<reference evidence="2" key="1">
    <citation type="submission" date="2023-03" db="EMBL/GenBank/DDBJ databases">
        <title>Andean soil-derived lignocellulolytic bacterial consortium as a source of novel taxa and putative plastic-active enzymes.</title>
        <authorList>
            <person name="Diaz-Garcia L."/>
            <person name="Chuvochina M."/>
            <person name="Feuerriegel G."/>
            <person name="Bunk B."/>
            <person name="Sproer C."/>
            <person name="Streit W.R."/>
            <person name="Rodriguez L.M."/>
            <person name="Overmann J."/>
            <person name="Jimenez D.J."/>
        </authorList>
    </citation>
    <scope>NUCLEOTIDE SEQUENCE</scope>
    <source>
        <strain evidence="2">MAG 2441</strain>
    </source>
</reference>
<evidence type="ECO:0000313" key="3">
    <source>
        <dbReference type="Proteomes" id="UP001178662"/>
    </source>
</evidence>